<organism evidence="1 2">
    <name type="scientific">Diversispora epigaea</name>
    <dbReference type="NCBI Taxonomy" id="1348612"/>
    <lineage>
        <taxon>Eukaryota</taxon>
        <taxon>Fungi</taxon>
        <taxon>Fungi incertae sedis</taxon>
        <taxon>Mucoromycota</taxon>
        <taxon>Glomeromycotina</taxon>
        <taxon>Glomeromycetes</taxon>
        <taxon>Diversisporales</taxon>
        <taxon>Diversisporaceae</taxon>
        <taxon>Diversispora</taxon>
    </lineage>
</organism>
<evidence type="ECO:0000313" key="2">
    <source>
        <dbReference type="Proteomes" id="UP000266861"/>
    </source>
</evidence>
<protein>
    <submittedName>
        <fullName evidence="1">Uncharacterized protein</fullName>
    </submittedName>
</protein>
<dbReference type="OrthoDB" id="6910977at2759"/>
<dbReference type="EMBL" id="PQFF01000358">
    <property type="protein sequence ID" value="RHZ56493.1"/>
    <property type="molecule type" value="Genomic_DNA"/>
</dbReference>
<sequence>MIGEYTCQYIHNSGKICGALCIRPEGCRLHYKAKKRVLCTDCGKPTASACGRCKIYKRGYYVASYYHRLREKTLEQSSCQDIKIDAIKKLSKSLIRDPDRGIHSDSNILKEKILSNYDWQGLEELSNLLNSFTQASIYMSGSYYLTLNII</sequence>
<evidence type="ECO:0000313" key="1">
    <source>
        <dbReference type="EMBL" id="RHZ56493.1"/>
    </source>
</evidence>
<dbReference type="Proteomes" id="UP000266861">
    <property type="component" value="Unassembled WGS sequence"/>
</dbReference>
<name>A0A397H505_9GLOM</name>
<dbReference type="AlphaFoldDB" id="A0A397H505"/>
<accession>A0A397H505</accession>
<comment type="caution">
    <text evidence="1">The sequence shown here is derived from an EMBL/GenBank/DDBJ whole genome shotgun (WGS) entry which is preliminary data.</text>
</comment>
<gene>
    <name evidence="1" type="ORF">Glove_401g4</name>
</gene>
<reference evidence="1 2" key="1">
    <citation type="submission" date="2018-08" db="EMBL/GenBank/DDBJ databases">
        <title>Genome and evolution of the arbuscular mycorrhizal fungus Diversispora epigaea (formerly Glomus versiforme) and its bacterial endosymbionts.</title>
        <authorList>
            <person name="Sun X."/>
            <person name="Fei Z."/>
            <person name="Harrison M."/>
        </authorList>
    </citation>
    <scope>NUCLEOTIDE SEQUENCE [LARGE SCALE GENOMIC DNA]</scope>
    <source>
        <strain evidence="1 2">IT104</strain>
    </source>
</reference>
<proteinExistence type="predicted"/>
<keyword evidence="2" id="KW-1185">Reference proteome</keyword>